<evidence type="ECO:0000313" key="3">
    <source>
        <dbReference type="Proteomes" id="UP000410984"/>
    </source>
</evidence>
<gene>
    <name evidence="2" type="ORF">MET9862_03948</name>
</gene>
<feature type="compositionally biased region" description="Basic residues" evidence="1">
    <location>
        <begin position="1"/>
        <end position="11"/>
    </location>
</feature>
<accession>A0A509EJE8</accession>
<evidence type="ECO:0000313" key="2">
    <source>
        <dbReference type="EMBL" id="VUD73333.1"/>
    </source>
</evidence>
<feature type="region of interest" description="Disordered" evidence="1">
    <location>
        <begin position="1"/>
        <end position="22"/>
    </location>
</feature>
<organism evidence="2 3">
    <name type="scientific">Methylobacterium symbioticum</name>
    <dbReference type="NCBI Taxonomy" id="2584084"/>
    <lineage>
        <taxon>Bacteria</taxon>
        <taxon>Pseudomonadati</taxon>
        <taxon>Pseudomonadota</taxon>
        <taxon>Alphaproteobacteria</taxon>
        <taxon>Hyphomicrobiales</taxon>
        <taxon>Methylobacteriaceae</taxon>
        <taxon>Methylobacterium</taxon>
    </lineage>
</organism>
<evidence type="ECO:0000256" key="1">
    <source>
        <dbReference type="SAM" id="MobiDB-lite"/>
    </source>
</evidence>
<dbReference type="Proteomes" id="UP000410984">
    <property type="component" value="Unassembled WGS sequence"/>
</dbReference>
<reference evidence="2 3" key="1">
    <citation type="submission" date="2019-06" db="EMBL/GenBank/DDBJ databases">
        <authorList>
            <person name="Rodrigo-Torres L."/>
            <person name="Arahal R. D."/>
            <person name="Lucena T."/>
        </authorList>
    </citation>
    <scope>NUCLEOTIDE SEQUENCE [LARGE SCALE GENOMIC DNA]</scope>
    <source>
        <strain evidence="2 3">SB0023/3</strain>
    </source>
</reference>
<feature type="region of interest" description="Disordered" evidence="1">
    <location>
        <begin position="36"/>
        <end position="55"/>
    </location>
</feature>
<keyword evidence="3" id="KW-1185">Reference proteome</keyword>
<proteinExistence type="predicted"/>
<dbReference type="AlphaFoldDB" id="A0A509EJE8"/>
<name>A0A509EJE8_9HYPH</name>
<protein>
    <submittedName>
        <fullName evidence="2">Uncharacterized protein</fullName>
    </submittedName>
</protein>
<dbReference type="EMBL" id="CABFPH010000067">
    <property type="protein sequence ID" value="VUD73333.1"/>
    <property type="molecule type" value="Genomic_DNA"/>
</dbReference>
<sequence length="55" mass="5928">MGHSARIRAGKAGRTGLPSEGRRRLQILRVSSGLRHGSGLRSVSRSGARGRLMYP</sequence>